<keyword evidence="2" id="KW-0285">Flavoprotein</keyword>
<dbReference type="GO" id="GO:0010181">
    <property type="term" value="F:FMN binding"/>
    <property type="evidence" value="ECO:0007669"/>
    <property type="project" value="InterPro"/>
</dbReference>
<evidence type="ECO:0000259" key="5">
    <source>
        <dbReference type="Pfam" id="PF00724"/>
    </source>
</evidence>
<reference evidence="6" key="2">
    <citation type="submission" date="2020-05" db="EMBL/GenBank/DDBJ databases">
        <authorList>
            <person name="Kim H.-S."/>
            <person name="Proctor R.H."/>
            <person name="Brown D.W."/>
        </authorList>
    </citation>
    <scope>NUCLEOTIDE SEQUENCE</scope>
    <source>
        <strain evidence="6">NRRL 22465</strain>
    </source>
</reference>
<evidence type="ECO:0000313" key="7">
    <source>
        <dbReference type="Proteomes" id="UP000635477"/>
    </source>
</evidence>
<dbReference type="Proteomes" id="UP000635477">
    <property type="component" value="Unassembled WGS sequence"/>
</dbReference>
<name>A0A8H4XL18_9HYPO</name>
<dbReference type="AlphaFoldDB" id="A0A8H4XL18"/>
<proteinExistence type="inferred from homology"/>
<dbReference type="EMBL" id="JABEYC010000333">
    <property type="protein sequence ID" value="KAF4978861.1"/>
    <property type="molecule type" value="Genomic_DNA"/>
</dbReference>
<keyword evidence="7" id="KW-1185">Reference proteome</keyword>
<dbReference type="InterPro" id="IPR051799">
    <property type="entry name" value="NADH_flavin_oxidoreductase"/>
</dbReference>
<organism evidence="6 7">
    <name type="scientific">Fusarium zealandicum</name>
    <dbReference type="NCBI Taxonomy" id="1053134"/>
    <lineage>
        <taxon>Eukaryota</taxon>
        <taxon>Fungi</taxon>
        <taxon>Dikarya</taxon>
        <taxon>Ascomycota</taxon>
        <taxon>Pezizomycotina</taxon>
        <taxon>Sordariomycetes</taxon>
        <taxon>Hypocreomycetidae</taxon>
        <taxon>Hypocreales</taxon>
        <taxon>Nectriaceae</taxon>
        <taxon>Fusarium</taxon>
        <taxon>Fusarium staphyleae species complex</taxon>
    </lineage>
</organism>
<evidence type="ECO:0000256" key="4">
    <source>
        <dbReference type="ARBA" id="ARBA00023002"/>
    </source>
</evidence>
<comment type="similarity">
    <text evidence="1">Belongs to the NADH:flavin oxidoreductase/NADH oxidase family.</text>
</comment>
<comment type="caution">
    <text evidence="6">The sequence shown here is derived from an EMBL/GenBank/DDBJ whole genome shotgun (WGS) entry which is preliminary data.</text>
</comment>
<reference evidence="6" key="1">
    <citation type="journal article" date="2020" name="BMC Genomics">
        <title>Correction to: Identification and distribution of gene clusters required for synthesis of sphingolipid metabolism inhibitors in diverse species of the filamentous fungus Fusarium.</title>
        <authorList>
            <person name="Kim H.S."/>
            <person name="Lohmar J.M."/>
            <person name="Busman M."/>
            <person name="Brown D.W."/>
            <person name="Naumann T.A."/>
            <person name="Divon H.H."/>
            <person name="Lysoe E."/>
            <person name="Uhlig S."/>
            <person name="Proctor R.H."/>
        </authorList>
    </citation>
    <scope>NUCLEOTIDE SEQUENCE</scope>
    <source>
        <strain evidence="6">NRRL 22465</strain>
    </source>
</reference>
<dbReference type="GO" id="GO:0016491">
    <property type="term" value="F:oxidoreductase activity"/>
    <property type="evidence" value="ECO:0007669"/>
    <property type="project" value="UniProtKB-KW"/>
</dbReference>
<dbReference type="SUPFAM" id="SSF51395">
    <property type="entry name" value="FMN-linked oxidoreductases"/>
    <property type="match status" value="1"/>
</dbReference>
<evidence type="ECO:0000256" key="2">
    <source>
        <dbReference type="ARBA" id="ARBA00022630"/>
    </source>
</evidence>
<dbReference type="PANTHER" id="PTHR43656:SF5">
    <property type="entry name" value="NADH:FLAVIN OXIDOREDUCTASE_NADH OXIDASE N-TERMINAL DOMAIN-CONTAINING PROTEIN"/>
    <property type="match status" value="1"/>
</dbReference>
<dbReference type="PANTHER" id="PTHR43656">
    <property type="entry name" value="BINDING OXIDOREDUCTASE, PUTATIVE (AFU_ORTHOLOGUE AFUA_2G08260)-RELATED"/>
    <property type="match status" value="1"/>
</dbReference>
<dbReference type="OrthoDB" id="1663137at2759"/>
<protein>
    <recommendedName>
        <fullName evidence="5">NADH:flavin oxidoreductase/NADH oxidase N-terminal domain-containing protein</fullName>
    </recommendedName>
</protein>
<evidence type="ECO:0000313" key="6">
    <source>
        <dbReference type="EMBL" id="KAF4978861.1"/>
    </source>
</evidence>
<feature type="domain" description="NADH:flavin oxidoreductase/NADH oxidase N-terminal" evidence="5">
    <location>
        <begin position="18"/>
        <end position="363"/>
    </location>
</feature>
<accession>A0A8H4XL18</accession>
<dbReference type="InterPro" id="IPR013785">
    <property type="entry name" value="Aldolase_TIM"/>
</dbReference>
<dbReference type="Pfam" id="PF00724">
    <property type="entry name" value="Oxidored_FMN"/>
    <property type="match status" value="1"/>
</dbReference>
<dbReference type="Gene3D" id="3.20.20.70">
    <property type="entry name" value="Aldolase class I"/>
    <property type="match status" value="1"/>
</dbReference>
<sequence length="451" mass="49623">MAPKRFPADSVDPSPLGQPLDFAFSGKTAKNRFLKGAMSERLSTWDATDLKKRGVPTPELINVYRRWGEGDFGVILTGNVMIEYDQLEAAGNPIISRNEPTSGERFEAFKEMASATKKHGSLAVVQLSHPGRQTSSHIQSNPISASDVQLEGEFLGMTFAKPKAMDESDFKNVIGGFAHAADYLYKAGFDGIQIHGAHGYLLAQFLSPTTNKRTDKYGGSIENRSRIIVEIADAIRERVPDKSFMLGIKVNSVEFQDGGFSPEDCKVLCRNLEEHSFDFVELSGGTYQSTAFEHKKESTRKREAFFIEFAESIIPELTNTKAYVTGGLRTVRAMVEALNTVHGVGLGRPVTHEFDLPAKILKGEANSAIEILFDEQSFIMTNVAAGTQIRLVGNDKEPLDLSRPEHKEALEKSLKQWNEGKAENQENPKFGLIDIAGIKLQPFGTAYAAAA</sequence>
<evidence type="ECO:0000256" key="3">
    <source>
        <dbReference type="ARBA" id="ARBA00022643"/>
    </source>
</evidence>
<gene>
    <name evidence="6" type="ORF">FZEAL_4821</name>
</gene>
<dbReference type="InterPro" id="IPR001155">
    <property type="entry name" value="OxRdtase_FMN_N"/>
</dbReference>
<evidence type="ECO:0000256" key="1">
    <source>
        <dbReference type="ARBA" id="ARBA00005979"/>
    </source>
</evidence>
<keyword evidence="4" id="KW-0560">Oxidoreductase</keyword>
<dbReference type="CDD" id="cd04733">
    <property type="entry name" value="OYE_like_2_FMN"/>
    <property type="match status" value="1"/>
</dbReference>
<keyword evidence="3" id="KW-0288">FMN</keyword>